<dbReference type="Gramene" id="TuG1812G0700002067.01.T01">
    <property type="protein sequence ID" value="TuG1812G0700002067.01.T01"/>
    <property type="gene ID" value="TuG1812G0700002067.01"/>
</dbReference>
<name>A0A8R7QX43_TRIUA</name>
<sequence length="88" mass="10118">MTSRRFGMFFGSTTTCWVVLRKLSKKWFRHVNPFAAVMFEQDLKGRTRRGVFDPCCVSDGQLMTYGHWTTHCPAVAAYTFGKLISVVF</sequence>
<evidence type="ECO:0000313" key="1">
    <source>
        <dbReference type="EnsemblPlants" id="TuG1812G0700002067.01.T01"/>
    </source>
</evidence>
<reference evidence="1" key="3">
    <citation type="submission" date="2022-06" db="UniProtKB">
        <authorList>
            <consortium name="EnsemblPlants"/>
        </authorList>
    </citation>
    <scope>IDENTIFICATION</scope>
</reference>
<evidence type="ECO:0000313" key="2">
    <source>
        <dbReference type="Proteomes" id="UP000015106"/>
    </source>
</evidence>
<protein>
    <submittedName>
        <fullName evidence="1">Uncharacterized protein</fullName>
    </submittedName>
</protein>
<keyword evidence="2" id="KW-1185">Reference proteome</keyword>
<reference evidence="1" key="2">
    <citation type="submission" date="2018-03" db="EMBL/GenBank/DDBJ databases">
        <title>The Triticum urartu genome reveals the dynamic nature of wheat genome evolution.</title>
        <authorList>
            <person name="Ling H."/>
            <person name="Ma B."/>
            <person name="Shi X."/>
            <person name="Liu H."/>
            <person name="Dong L."/>
            <person name="Sun H."/>
            <person name="Cao Y."/>
            <person name="Gao Q."/>
            <person name="Zheng S."/>
            <person name="Li Y."/>
            <person name="Yu Y."/>
            <person name="Du H."/>
            <person name="Qi M."/>
            <person name="Li Y."/>
            <person name="Yu H."/>
            <person name="Cui Y."/>
            <person name="Wang N."/>
            <person name="Chen C."/>
            <person name="Wu H."/>
            <person name="Zhao Y."/>
            <person name="Zhang J."/>
            <person name="Li Y."/>
            <person name="Zhou W."/>
            <person name="Zhang B."/>
            <person name="Hu W."/>
            <person name="Eijk M."/>
            <person name="Tang J."/>
            <person name="Witsenboer H."/>
            <person name="Zhao S."/>
            <person name="Li Z."/>
            <person name="Zhang A."/>
            <person name="Wang D."/>
            <person name="Liang C."/>
        </authorList>
    </citation>
    <scope>NUCLEOTIDE SEQUENCE [LARGE SCALE GENOMIC DNA]</scope>
    <source>
        <strain evidence="1">cv. G1812</strain>
    </source>
</reference>
<accession>A0A8R7QX43</accession>
<dbReference type="AlphaFoldDB" id="A0A8R7QX43"/>
<dbReference type="Proteomes" id="UP000015106">
    <property type="component" value="Chromosome 7"/>
</dbReference>
<organism evidence="1 2">
    <name type="scientific">Triticum urartu</name>
    <name type="common">Red wild einkorn</name>
    <name type="synonym">Crithodium urartu</name>
    <dbReference type="NCBI Taxonomy" id="4572"/>
    <lineage>
        <taxon>Eukaryota</taxon>
        <taxon>Viridiplantae</taxon>
        <taxon>Streptophyta</taxon>
        <taxon>Embryophyta</taxon>
        <taxon>Tracheophyta</taxon>
        <taxon>Spermatophyta</taxon>
        <taxon>Magnoliopsida</taxon>
        <taxon>Liliopsida</taxon>
        <taxon>Poales</taxon>
        <taxon>Poaceae</taxon>
        <taxon>BOP clade</taxon>
        <taxon>Pooideae</taxon>
        <taxon>Triticodae</taxon>
        <taxon>Triticeae</taxon>
        <taxon>Triticinae</taxon>
        <taxon>Triticum</taxon>
    </lineage>
</organism>
<dbReference type="EnsemblPlants" id="TuG1812G0700002067.01.T01">
    <property type="protein sequence ID" value="TuG1812G0700002067.01.T01"/>
    <property type="gene ID" value="TuG1812G0700002067.01"/>
</dbReference>
<reference evidence="2" key="1">
    <citation type="journal article" date="2013" name="Nature">
        <title>Draft genome of the wheat A-genome progenitor Triticum urartu.</title>
        <authorList>
            <person name="Ling H.Q."/>
            <person name="Zhao S."/>
            <person name="Liu D."/>
            <person name="Wang J."/>
            <person name="Sun H."/>
            <person name="Zhang C."/>
            <person name="Fan H."/>
            <person name="Li D."/>
            <person name="Dong L."/>
            <person name="Tao Y."/>
            <person name="Gao C."/>
            <person name="Wu H."/>
            <person name="Li Y."/>
            <person name="Cui Y."/>
            <person name="Guo X."/>
            <person name="Zheng S."/>
            <person name="Wang B."/>
            <person name="Yu K."/>
            <person name="Liang Q."/>
            <person name="Yang W."/>
            <person name="Lou X."/>
            <person name="Chen J."/>
            <person name="Feng M."/>
            <person name="Jian J."/>
            <person name="Zhang X."/>
            <person name="Luo G."/>
            <person name="Jiang Y."/>
            <person name="Liu J."/>
            <person name="Wang Z."/>
            <person name="Sha Y."/>
            <person name="Zhang B."/>
            <person name="Wu H."/>
            <person name="Tang D."/>
            <person name="Shen Q."/>
            <person name="Xue P."/>
            <person name="Zou S."/>
            <person name="Wang X."/>
            <person name="Liu X."/>
            <person name="Wang F."/>
            <person name="Yang Y."/>
            <person name="An X."/>
            <person name="Dong Z."/>
            <person name="Zhang K."/>
            <person name="Zhang X."/>
            <person name="Luo M.C."/>
            <person name="Dvorak J."/>
            <person name="Tong Y."/>
            <person name="Wang J."/>
            <person name="Yang H."/>
            <person name="Li Z."/>
            <person name="Wang D."/>
            <person name="Zhang A."/>
            <person name="Wang J."/>
        </authorList>
    </citation>
    <scope>NUCLEOTIDE SEQUENCE</scope>
    <source>
        <strain evidence="2">cv. G1812</strain>
    </source>
</reference>
<proteinExistence type="predicted"/>